<accession>D3B1T5</accession>
<protein>
    <recommendedName>
        <fullName evidence="3">DUF7743 domain-containing protein</fullName>
    </recommendedName>
</protein>
<feature type="chain" id="PRO_5003041844" description="DUF7743 domain-containing protein" evidence="2">
    <location>
        <begin position="20"/>
        <end position="1230"/>
    </location>
</feature>
<evidence type="ECO:0000313" key="4">
    <source>
        <dbReference type="EMBL" id="EFA85259.1"/>
    </source>
</evidence>
<dbReference type="AlphaFoldDB" id="D3B1T5"/>
<dbReference type="GeneID" id="31357784"/>
<dbReference type="EMBL" id="ADBJ01000008">
    <property type="protein sequence ID" value="EFA85259.1"/>
    <property type="molecule type" value="Genomic_DNA"/>
</dbReference>
<sequence length="1230" mass="134857">MKYLFLFVLFVYCFEVGNASTLNSLKVTPGIISGVLSTTPYVNFEIVASPDVTKGILMFCETAFAFQKDSVTSVSASNANIYLCITLDADLYTLCTSRGTYNVSSLISSIQLMDTVIPRAQVMAVTATSSTFYPDASPPTISDLTVSGVQDTIYFKFGAVDQYNRISGCSVIYTTDTATVAAMIYNPVPDVNGYIYGSSVPGSAIGAIFYVSNVTCDDMYGNRFRYNAPSPIKVTLTIPPFTPLTPTLVSYSFSPMTLSNSDIAKQNTIKYVAIISEPQSQLTSVTATMLSNPCSVSFESSTVINIYCIVNPYPSTGTFSPDVTISDVNYRQSFIYLNNNGTLQITSSYLTNYQIVSTKYSTATINGLPPFTLQTNITFFSGGVPISFIKLNSFFKITPTSLVSGTLTDGVLSVLLPYDSNFSPSLNTTVFFITPPFGSGQIISIAGPPTFRPAPKVLPTITNSNPIVSLDLTAPYPSPVYGVYVASQPDEDFTTRISYLKNVNFNDINYSNKGLIIGTKSTGSYLIAHDASLGNKLANLWDVRYGNGPINLGLTQFTQFSTGSSTLYSRCTQLKLPKNIYPKIISFDYSPKALSVSNETQYVVFDLVFQNNSLVGMFDEVSILLVFKLVPTIPTPCLPLPNAIDTYKCFMPVAPGTFTNTFMVKIAISYVNGFSHIVPSEYLIMNSRANSLRFINPDPFVNYIQPVFRNLGYDSTLKQLTFKIEAVSSYITSVIVTIHNAFEIDENQQTIYTYSAQLNPSKIVQSNVSLNLPCNSKSFKYSEINLVKFTIVDVNSQSYTFITPQLQETFPTFNIPPIVCPDAFPPTIQSISYTQPLTNQVNLTIRVTDNLSGFRNMTVLLDTPYIFSKTVTIDQSNRISGNANDGVYSILINFPPPGNIALTISVPHLYDNHENDRPYLVQDVVMIGNTQPIILSGDGSVPDTPSILSTTSPSNVTLGSEWSIQLEMTGDVHQVFVDITDYYGFFRGELIKDSSSGLYVFSYYPVYVGVHYYSLLAIGKSLQSRYLLQSTNLPSFTVNSTRYTNSAPIISTLSSDTSNTYSPKMTLSLKEFYPQVGHRLRCAVIDPNNQIINGSDLTTSQPYKCNVNIPHLYSGLQKFYWSIYFEHSFTGRTRFFTKSELQALGLDPSFVLDFDSPTTTSSQTTTTTNPTTTTNSGTTTSSQTTGNTPITTATTSPSSTTGNPLNGSSKININIAASSIIILFILLLSF</sequence>
<name>D3B1T5_HETP5</name>
<feature type="region of interest" description="Disordered" evidence="1">
    <location>
        <begin position="1157"/>
        <end position="1205"/>
    </location>
</feature>
<evidence type="ECO:0000256" key="1">
    <source>
        <dbReference type="SAM" id="MobiDB-lite"/>
    </source>
</evidence>
<evidence type="ECO:0000256" key="2">
    <source>
        <dbReference type="SAM" id="SignalP"/>
    </source>
</evidence>
<dbReference type="Pfam" id="PF24893">
    <property type="entry name" value="DUF7743"/>
    <property type="match status" value="1"/>
</dbReference>
<dbReference type="RefSeq" id="XP_020437368.1">
    <property type="nucleotide sequence ID" value="XM_020573251.1"/>
</dbReference>
<evidence type="ECO:0000259" key="3">
    <source>
        <dbReference type="Pfam" id="PF24893"/>
    </source>
</evidence>
<feature type="signal peptide" evidence="2">
    <location>
        <begin position="1"/>
        <end position="19"/>
    </location>
</feature>
<dbReference type="Proteomes" id="UP000001396">
    <property type="component" value="Unassembled WGS sequence"/>
</dbReference>
<gene>
    <name evidence="4" type="ORF">PPL_02259</name>
</gene>
<reference evidence="4 5" key="1">
    <citation type="journal article" date="2011" name="Genome Res.">
        <title>Phylogeny-wide analysis of social amoeba genomes highlights ancient origins for complex intercellular communication.</title>
        <authorList>
            <person name="Heidel A.J."/>
            <person name="Lawal H.M."/>
            <person name="Felder M."/>
            <person name="Schilde C."/>
            <person name="Helps N.R."/>
            <person name="Tunggal B."/>
            <person name="Rivero F."/>
            <person name="John U."/>
            <person name="Schleicher M."/>
            <person name="Eichinger L."/>
            <person name="Platzer M."/>
            <person name="Noegel A.A."/>
            <person name="Schaap P."/>
            <person name="Gloeckner G."/>
        </authorList>
    </citation>
    <scope>NUCLEOTIDE SEQUENCE [LARGE SCALE GENOMIC DNA]</scope>
    <source>
        <strain evidence="5">ATCC 26659 / Pp 5 / PN500</strain>
    </source>
</reference>
<dbReference type="OMA" id="INIYCIV"/>
<evidence type="ECO:0000313" key="5">
    <source>
        <dbReference type="Proteomes" id="UP000001396"/>
    </source>
</evidence>
<organism evidence="4 5">
    <name type="scientific">Heterostelium pallidum (strain ATCC 26659 / Pp 5 / PN500)</name>
    <name type="common">Cellular slime mold</name>
    <name type="synonym">Polysphondylium pallidum</name>
    <dbReference type="NCBI Taxonomy" id="670386"/>
    <lineage>
        <taxon>Eukaryota</taxon>
        <taxon>Amoebozoa</taxon>
        <taxon>Evosea</taxon>
        <taxon>Eumycetozoa</taxon>
        <taxon>Dictyostelia</taxon>
        <taxon>Acytosteliales</taxon>
        <taxon>Acytosteliaceae</taxon>
        <taxon>Heterostelium</taxon>
    </lineage>
</organism>
<proteinExistence type="predicted"/>
<keyword evidence="5" id="KW-1185">Reference proteome</keyword>
<dbReference type="InterPro" id="IPR056645">
    <property type="entry name" value="DUF7743"/>
</dbReference>
<comment type="caution">
    <text evidence="4">The sequence shown here is derived from an EMBL/GenBank/DDBJ whole genome shotgun (WGS) entry which is preliminary data.</text>
</comment>
<keyword evidence="2" id="KW-0732">Signal</keyword>
<dbReference type="InParanoid" id="D3B1T5"/>
<feature type="domain" description="DUF7743" evidence="3">
    <location>
        <begin position="822"/>
        <end position="919"/>
    </location>
</feature>